<name>A0A0F3GUF7_9BACT</name>
<protein>
    <submittedName>
        <fullName evidence="1">Methyl-accepting chemotaxis protein</fullName>
    </submittedName>
</protein>
<dbReference type="EMBL" id="LACI01001004">
    <property type="protein sequence ID" value="KJU85486.1"/>
    <property type="molecule type" value="Genomic_DNA"/>
</dbReference>
<feature type="non-terminal residue" evidence="1">
    <location>
        <position position="362"/>
    </location>
</feature>
<comment type="caution">
    <text evidence="1">The sequence shown here is derived from an EMBL/GenBank/DDBJ whole genome shotgun (WGS) entry which is preliminary data.</text>
</comment>
<evidence type="ECO:0000313" key="2">
    <source>
        <dbReference type="Proteomes" id="UP000033423"/>
    </source>
</evidence>
<sequence length="362" mass="41683">MDFFNKIKLRTKLIILFLLLGLLPFIFIGSYSYVKASDSIRQSEINQLTFIREMKKEQIEGHFRLMARQVVSMAANRAVIDAMGEFNSAFSKVERELSTLYDENATTNEESLRARYVYQKEHTDGASENALEVWWPKNKTTRILQHLYISSSPYQIGNKHKYISPPDPSTYSRVHRRYHPTLLSFFEKFGYYDVFLVEPKTGYIVYSTSKEVDFATSLLNGPYSGTNIAKAFETTLASNDRDFLTFVDFAHYVPSYNVPAAFVAANIYDGDQKVGVLIFQISIKEINDIMTSNKSWENIGMGKTGESYIVDHTFEMHSDSRMFIEDPAEFFRKLKLAGTPQETIDKIKKHNTTIELINTKEL</sequence>
<proteinExistence type="predicted"/>
<dbReference type="Proteomes" id="UP000033423">
    <property type="component" value="Unassembled WGS sequence"/>
</dbReference>
<accession>A0A0F3GUF7</accession>
<organism evidence="1 2">
    <name type="scientific">Candidatus Magnetobacterium bavaricum</name>
    <dbReference type="NCBI Taxonomy" id="29290"/>
    <lineage>
        <taxon>Bacteria</taxon>
        <taxon>Pseudomonadati</taxon>
        <taxon>Nitrospirota</taxon>
        <taxon>Thermodesulfovibrionia</taxon>
        <taxon>Thermodesulfovibrionales</taxon>
        <taxon>Candidatus Magnetobacteriaceae</taxon>
        <taxon>Candidatus Magnetobacterium</taxon>
    </lineage>
</organism>
<dbReference type="AlphaFoldDB" id="A0A0F3GUF7"/>
<evidence type="ECO:0000313" key="1">
    <source>
        <dbReference type="EMBL" id="KJU85486.1"/>
    </source>
</evidence>
<gene>
    <name evidence="1" type="ORF">MBAV_002319</name>
</gene>
<keyword evidence="2" id="KW-1185">Reference proteome</keyword>
<reference evidence="1 2" key="1">
    <citation type="submission" date="2015-02" db="EMBL/GenBank/DDBJ databases">
        <title>Single-cell genomics of uncultivated deep-branching MTB reveals a conserved set of magnetosome genes.</title>
        <authorList>
            <person name="Kolinko S."/>
            <person name="Richter M."/>
            <person name="Glockner F.O."/>
            <person name="Brachmann A."/>
            <person name="Schuler D."/>
        </authorList>
    </citation>
    <scope>NUCLEOTIDE SEQUENCE [LARGE SCALE GENOMIC DNA]</scope>
    <source>
        <strain evidence="1">TM-1</strain>
    </source>
</reference>